<protein>
    <submittedName>
        <fullName evidence="1">Uncharacterized protein</fullName>
    </submittedName>
</protein>
<name>A0A9X9M2R9_GULGU</name>
<evidence type="ECO:0000313" key="2">
    <source>
        <dbReference type="Proteomes" id="UP000269945"/>
    </source>
</evidence>
<dbReference type="AlphaFoldDB" id="A0A9X9M2R9"/>
<dbReference type="InterPro" id="IPR029064">
    <property type="entry name" value="Ribosomal_eL30-like_sf"/>
</dbReference>
<organism evidence="1 2">
    <name type="scientific">Gulo gulo</name>
    <name type="common">Wolverine</name>
    <name type="synonym">Gluton</name>
    <dbReference type="NCBI Taxonomy" id="48420"/>
    <lineage>
        <taxon>Eukaryota</taxon>
        <taxon>Metazoa</taxon>
        <taxon>Chordata</taxon>
        <taxon>Craniata</taxon>
        <taxon>Vertebrata</taxon>
        <taxon>Euteleostomi</taxon>
        <taxon>Mammalia</taxon>
        <taxon>Eutheria</taxon>
        <taxon>Laurasiatheria</taxon>
        <taxon>Carnivora</taxon>
        <taxon>Caniformia</taxon>
        <taxon>Musteloidea</taxon>
        <taxon>Mustelidae</taxon>
        <taxon>Guloninae</taxon>
        <taxon>Gulo</taxon>
    </lineage>
</organism>
<dbReference type="Proteomes" id="UP000269945">
    <property type="component" value="Unassembled WGS sequence"/>
</dbReference>
<gene>
    <name evidence="1" type="ORF">BN2614_LOCUS1</name>
</gene>
<dbReference type="EMBL" id="CYRY02038412">
    <property type="protein sequence ID" value="VCX30541.1"/>
    <property type="molecule type" value="Genomic_DNA"/>
</dbReference>
<sequence>MLAKTSVYHYKLGTDCRRYTLCALLALIDLGDSDIIRSMLEQTDKK</sequence>
<proteinExistence type="predicted"/>
<reference evidence="1 2" key="1">
    <citation type="submission" date="2018-10" db="EMBL/GenBank/DDBJ databases">
        <authorList>
            <person name="Ekblom R."/>
            <person name="Jareborg N."/>
        </authorList>
    </citation>
    <scope>NUCLEOTIDE SEQUENCE [LARGE SCALE GENOMIC DNA]</scope>
    <source>
        <tissue evidence="1">Muscle</tissue>
    </source>
</reference>
<keyword evidence="2" id="KW-1185">Reference proteome</keyword>
<comment type="caution">
    <text evidence="1">The sequence shown here is derived from an EMBL/GenBank/DDBJ whole genome shotgun (WGS) entry which is preliminary data.</text>
</comment>
<accession>A0A9X9M2R9</accession>
<evidence type="ECO:0000313" key="1">
    <source>
        <dbReference type="EMBL" id="VCX30541.1"/>
    </source>
</evidence>
<dbReference type="Gene3D" id="3.30.1330.30">
    <property type="match status" value="1"/>
</dbReference>